<dbReference type="PRINTS" id="PR00371">
    <property type="entry name" value="FPNCR"/>
</dbReference>
<feature type="compositionally biased region" description="Polar residues" evidence="3">
    <location>
        <begin position="166"/>
        <end position="178"/>
    </location>
</feature>
<dbReference type="OrthoDB" id="1856718at2759"/>
<evidence type="ECO:0000256" key="3">
    <source>
        <dbReference type="SAM" id="MobiDB-lite"/>
    </source>
</evidence>
<name>A0A8J4YL84_CHIOP</name>
<gene>
    <name evidence="4" type="primary">NCPR_1</name>
    <name evidence="4" type="ORF">GWK47_031051</name>
</gene>
<protein>
    <recommendedName>
        <fullName evidence="2">NADPH--hemoprotein reductase</fullName>
        <ecNumber evidence="2">1.6.2.4</ecNumber>
    </recommendedName>
</protein>
<keyword evidence="5" id="KW-1185">Reference proteome</keyword>
<proteinExistence type="predicted"/>
<dbReference type="SUPFAM" id="SSF52343">
    <property type="entry name" value="Ferredoxin reductase-like, C-terminal NADP-linked domain"/>
    <property type="match status" value="1"/>
</dbReference>
<evidence type="ECO:0000313" key="4">
    <source>
        <dbReference type="EMBL" id="KAG0729088.1"/>
    </source>
</evidence>
<reference evidence="4" key="1">
    <citation type="submission" date="2020-07" db="EMBL/GenBank/DDBJ databases">
        <title>The High-quality genome of the commercially important snow crab, Chionoecetes opilio.</title>
        <authorList>
            <person name="Jeong J.-H."/>
            <person name="Ryu S."/>
        </authorList>
    </citation>
    <scope>NUCLEOTIDE SEQUENCE</scope>
    <source>
        <strain evidence="4">MADBK_172401_WGS</strain>
        <tissue evidence="4">Digestive gland</tissue>
    </source>
</reference>
<evidence type="ECO:0000256" key="1">
    <source>
        <dbReference type="ARBA" id="ARBA00022630"/>
    </source>
</evidence>
<dbReference type="InterPro" id="IPR039261">
    <property type="entry name" value="FNR_nucleotide-bd"/>
</dbReference>
<dbReference type="AlphaFoldDB" id="A0A8J4YL84"/>
<dbReference type="EC" id="1.6.2.4" evidence="2"/>
<organism evidence="4 5">
    <name type="scientific">Chionoecetes opilio</name>
    <name type="common">Atlantic snow crab</name>
    <name type="synonym">Cancer opilio</name>
    <dbReference type="NCBI Taxonomy" id="41210"/>
    <lineage>
        <taxon>Eukaryota</taxon>
        <taxon>Metazoa</taxon>
        <taxon>Ecdysozoa</taxon>
        <taxon>Arthropoda</taxon>
        <taxon>Crustacea</taxon>
        <taxon>Multicrustacea</taxon>
        <taxon>Malacostraca</taxon>
        <taxon>Eumalacostraca</taxon>
        <taxon>Eucarida</taxon>
        <taxon>Decapoda</taxon>
        <taxon>Pleocyemata</taxon>
        <taxon>Brachyura</taxon>
        <taxon>Eubrachyura</taxon>
        <taxon>Majoidea</taxon>
        <taxon>Majidae</taxon>
        <taxon>Chionoecetes</taxon>
    </lineage>
</organism>
<evidence type="ECO:0000313" key="5">
    <source>
        <dbReference type="Proteomes" id="UP000770661"/>
    </source>
</evidence>
<dbReference type="Gene3D" id="3.40.50.80">
    <property type="entry name" value="Nucleotide-binding domain of ferredoxin-NADP reductase (FNR) module"/>
    <property type="match status" value="1"/>
</dbReference>
<sequence>MSPWLRSPNLYNESSQHLGEDRGKPVGKTVLYFGCRNKDKDYLYEEELAKCTDSGLLKLYVAFSRDQEHKVYVTHLLEENKEEVWEIIGKENVKVKMGACTVLRVASVLISVALALEPVVGDNPLPRDMASVTSGFPQLPSPGFHRYINPEREDELGWPPTCPGPDSNQGPQIRSQAR</sequence>
<dbReference type="Proteomes" id="UP000770661">
    <property type="component" value="Unassembled WGS sequence"/>
</dbReference>
<dbReference type="GO" id="GO:0005829">
    <property type="term" value="C:cytosol"/>
    <property type="evidence" value="ECO:0007669"/>
    <property type="project" value="TreeGrafter"/>
</dbReference>
<dbReference type="GO" id="GO:0050660">
    <property type="term" value="F:flavin adenine dinucleotide binding"/>
    <property type="evidence" value="ECO:0007669"/>
    <property type="project" value="TreeGrafter"/>
</dbReference>
<comment type="caution">
    <text evidence="4">The sequence shown here is derived from an EMBL/GenBank/DDBJ whole genome shotgun (WGS) entry which is preliminary data.</text>
</comment>
<dbReference type="GO" id="GO:0009725">
    <property type="term" value="P:response to hormone"/>
    <property type="evidence" value="ECO:0007669"/>
    <property type="project" value="TreeGrafter"/>
</dbReference>
<dbReference type="GO" id="GO:0010181">
    <property type="term" value="F:FMN binding"/>
    <property type="evidence" value="ECO:0007669"/>
    <property type="project" value="TreeGrafter"/>
</dbReference>
<feature type="region of interest" description="Disordered" evidence="3">
    <location>
        <begin position="151"/>
        <end position="178"/>
    </location>
</feature>
<keyword evidence="1" id="KW-0285">Flavoprotein</keyword>
<accession>A0A8J4YL84</accession>
<dbReference type="PANTHER" id="PTHR19384">
    <property type="entry name" value="NITRIC OXIDE SYNTHASE-RELATED"/>
    <property type="match status" value="1"/>
</dbReference>
<dbReference type="InterPro" id="IPR001709">
    <property type="entry name" value="Flavoprot_Pyr_Nucl_cyt_Rdtase"/>
</dbReference>
<dbReference type="EMBL" id="JACEEZ010001542">
    <property type="protein sequence ID" value="KAG0729088.1"/>
    <property type="molecule type" value="Genomic_DNA"/>
</dbReference>
<dbReference type="GO" id="GO:0003958">
    <property type="term" value="F:NADPH-hemoprotein reductase activity"/>
    <property type="evidence" value="ECO:0007669"/>
    <property type="project" value="UniProtKB-EC"/>
</dbReference>
<dbReference type="PANTHER" id="PTHR19384:SF17">
    <property type="entry name" value="NADPH--CYTOCHROME P450 REDUCTASE"/>
    <property type="match status" value="1"/>
</dbReference>
<evidence type="ECO:0000256" key="2">
    <source>
        <dbReference type="ARBA" id="ARBA00023797"/>
    </source>
</evidence>